<accession>A0A6J6NSY7</accession>
<feature type="compositionally biased region" description="Low complexity" evidence="1">
    <location>
        <begin position="74"/>
        <end position="91"/>
    </location>
</feature>
<proteinExistence type="predicted"/>
<dbReference type="AlphaFoldDB" id="A0A6J6NSY7"/>
<evidence type="ECO:0000256" key="2">
    <source>
        <dbReference type="SAM" id="Phobius"/>
    </source>
</evidence>
<feature type="region of interest" description="Disordered" evidence="1">
    <location>
        <begin position="63"/>
        <end position="99"/>
    </location>
</feature>
<dbReference type="InterPro" id="IPR002372">
    <property type="entry name" value="PQQ_rpt_dom"/>
</dbReference>
<feature type="domain" description="Pyrrolo-quinoline quinone repeat" evidence="3">
    <location>
        <begin position="433"/>
        <end position="563"/>
    </location>
</feature>
<keyword evidence="2" id="KW-1133">Transmembrane helix</keyword>
<dbReference type="EMBL" id="CAFBOG010000027">
    <property type="protein sequence ID" value="CAB4971627.1"/>
    <property type="molecule type" value="Genomic_DNA"/>
</dbReference>
<dbReference type="InterPro" id="IPR036322">
    <property type="entry name" value="WD40_repeat_dom_sf"/>
</dbReference>
<feature type="region of interest" description="Disordered" evidence="1">
    <location>
        <begin position="1"/>
        <end position="23"/>
    </location>
</feature>
<evidence type="ECO:0000313" key="6">
    <source>
        <dbReference type="EMBL" id="CAB5032266.1"/>
    </source>
</evidence>
<dbReference type="PANTHER" id="PTHR34512:SF30">
    <property type="entry name" value="OUTER MEMBRANE PROTEIN ASSEMBLY FACTOR BAMB"/>
    <property type="match status" value="1"/>
</dbReference>
<organism evidence="4">
    <name type="scientific">freshwater metagenome</name>
    <dbReference type="NCBI Taxonomy" id="449393"/>
    <lineage>
        <taxon>unclassified sequences</taxon>
        <taxon>metagenomes</taxon>
        <taxon>ecological metagenomes</taxon>
    </lineage>
</organism>
<dbReference type="Pfam" id="PF13360">
    <property type="entry name" value="PQQ_2"/>
    <property type="match status" value="1"/>
</dbReference>
<dbReference type="Gene3D" id="2.130.10.10">
    <property type="entry name" value="YVTN repeat-like/Quinoprotein amine dehydrogenase"/>
    <property type="match status" value="2"/>
</dbReference>
<dbReference type="EMBL" id="CAFBPW010000067">
    <property type="protein sequence ID" value="CAB5032266.1"/>
    <property type="molecule type" value="Genomic_DNA"/>
</dbReference>
<dbReference type="PANTHER" id="PTHR34512">
    <property type="entry name" value="CELL SURFACE PROTEIN"/>
    <property type="match status" value="1"/>
</dbReference>
<feature type="transmembrane region" description="Helical" evidence="2">
    <location>
        <begin position="40"/>
        <end position="60"/>
    </location>
</feature>
<gene>
    <name evidence="4" type="ORF">UFOPK2582_00339</name>
    <name evidence="5" type="ORF">UFOPK3914_00451</name>
    <name evidence="6" type="ORF">UFOPK4173_00752</name>
</gene>
<dbReference type="SMART" id="SM00564">
    <property type="entry name" value="PQQ"/>
    <property type="match status" value="4"/>
</dbReference>
<evidence type="ECO:0000256" key="1">
    <source>
        <dbReference type="SAM" id="MobiDB-lite"/>
    </source>
</evidence>
<sequence>MTDPHHPNDPDGAGSPDGYQFQRDRNLAPSTKQVAQRRRLFVACGLVAVFLIVLVVGSMLSGGKTKEDATQGGATSSSTSTAESEDASTTTELKKPAVKDPLQVPVPAVKGQLVNPASSGHMWSAEVPGLLTFRGNPTRSYYGRGPVPKAPKVAWYYPKDGGMCSSSSSKGVTKSWCGMGWTGQPAVFNRDGRLWVVFGAYDGAVHFMDGNTGEDILPPFKTGDIIKGSVTVDPNGFPIVYSGSRDSYYRALAIDRPGEAVELWKLSATAVSPTLWNDDWDGSGLILDDYLLEGGENSQFHMVKLNRAYGADGLVTIDPKLVFNTPSWDQQVISDLAGNRAKEMSIEDSVAVSGNTVYYANSGGLVSGWDLEPEIAGTGEPKQTFRYWVGDDTDASIAIDAEGFLYVAVEYERGNSRSAEVGQLMKLDPKKPDDPLVWKYDDRVAATAGFWTTPALYKDVVIAATNGGKLLALDRETGAERWTIKLPGPTWQSPVTVENTLVYGDCNGVLRGYDVSDTKVVPPQLWELKLGGCIEATPAVWEGSIFVGTRGGKFFALRDDGKLTSPTENLSVGAGD</sequence>
<evidence type="ECO:0000313" key="4">
    <source>
        <dbReference type="EMBL" id="CAB4689850.1"/>
    </source>
</evidence>
<dbReference type="InterPro" id="IPR015943">
    <property type="entry name" value="WD40/YVTN_repeat-like_dom_sf"/>
</dbReference>
<evidence type="ECO:0000259" key="3">
    <source>
        <dbReference type="Pfam" id="PF13360"/>
    </source>
</evidence>
<reference evidence="4" key="1">
    <citation type="submission" date="2020-05" db="EMBL/GenBank/DDBJ databases">
        <authorList>
            <person name="Chiriac C."/>
            <person name="Salcher M."/>
            <person name="Ghai R."/>
            <person name="Kavagutti S V."/>
        </authorList>
    </citation>
    <scope>NUCLEOTIDE SEQUENCE</scope>
</reference>
<evidence type="ECO:0000313" key="5">
    <source>
        <dbReference type="EMBL" id="CAB4971627.1"/>
    </source>
</evidence>
<dbReference type="InterPro" id="IPR018391">
    <property type="entry name" value="PQQ_b-propeller_rpt"/>
</dbReference>
<keyword evidence="2" id="KW-0472">Membrane</keyword>
<dbReference type="SUPFAM" id="SSF50998">
    <property type="entry name" value="Quinoprotein alcohol dehydrogenase-like"/>
    <property type="match status" value="1"/>
</dbReference>
<dbReference type="InterPro" id="IPR011047">
    <property type="entry name" value="Quinoprotein_ADH-like_sf"/>
</dbReference>
<dbReference type="EMBL" id="CAEZXS010000024">
    <property type="protein sequence ID" value="CAB4689850.1"/>
    <property type="molecule type" value="Genomic_DNA"/>
</dbReference>
<dbReference type="SUPFAM" id="SSF50978">
    <property type="entry name" value="WD40 repeat-like"/>
    <property type="match status" value="1"/>
</dbReference>
<name>A0A6J6NSY7_9ZZZZ</name>
<protein>
    <submittedName>
        <fullName evidence="4">Unannotated protein</fullName>
    </submittedName>
</protein>
<keyword evidence="2" id="KW-0812">Transmembrane</keyword>